<feature type="transmembrane region" description="Helical" evidence="1">
    <location>
        <begin position="34"/>
        <end position="51"/>
    </location>
</feature>
<protein>
    <submittedName>
        <fullName evidence="2">Uncharacterized protein</fullName>
    </submittedName>
</protein>
<accession>A0ABS3GYX4</accession>
<keyword evidence="1" id="KW-1133">Transmembrane helix</keyword>
<evidence type="ECO:0000313" key="2">
    <source>
        <dbReference type="EMBL" id="MBO0440452.1"/>
    </source>
</evidence>
<feature type="transmembrane region" description="Helical" evidence="1">
    <location>
        <begin position="57"/>
        <end position="74"/>
    </location>
</feature>
<evidence type="ECO:0000256" key="1">
    <source>
        <dbReference type="SAM" id="Phobius"/>
    </source>
</evidence>
<dbReference type="RefSeq" id="WP_207112509.1">
    <property type="nucleotide sequence ID" value="NZ_JAFLWD010000019.1"/>
</dbReference>
<organism evidence="2 3">
    <name type="scientific">Candidatus Enterococcus ikei</name>
    <dbReference type="NCBI Taxonomy" id="2815326"/>
    <lineage>
        <taxon>Bacteria</taxon>
        <taxon>Bacillati</taxon>
        <taxon>Bacillota</taxon>
        <taxon>Bacilli</taxon>
        <taxon>Lactobacillales</taxon>
        <taxon>Enterococcaceae</taxon>
        <taxon>Enterococcus</taxon>
    </lineage>
</organism>
<dbReference type="EMBL" id="JAFLWD010000019">
    <property type="protein sequence ID" value="MBO0440452.1"/>
    <property type="molecule type" value="Genomic_DNA"/>
</dbReference>
<evidence type="ECO:0000313" key="3">
    <source>
        <dbReference type="Proteomes" id="UP000664632"/>
    </source>
</evidence>
<keyword evidence="3" id="KW-1185">Reference proteome</keyword>
<keyword evidence="1" id="KW-0472">Membrane</keyword>
<proteinExistence type="predicted"/>
<name>A0ABS3GYX4_9ENTE</name>
<dbReference type="Proteomes" id="UP000664632">
    <property type="component" value="Unassembled WGS sequence"/>
</dbReference>
<gene>
    <name evidence="2" type="ORF">JZO69_08780</name>
</gene>
<reference evidence="2 3" key="1">
    <citation type="submission" date="2021-03" db="EMBL/GenBank/DDBJ databases">
        <title>Enterococcal diversity collection.</title>
        <authorList>
            <person name="Gilmore M.S."/>
            <person name="Schwartzman J."/>
            <person name="Van Tyne D."/>
            <person name="Martin M."/>
            <person name="Earl A.M."/>
            <person name="Manson A.L."/>
            <person name="Straub T."/>
            <person name="Salamzade R."/>
            <person name="Saavedra J."/>
            <person name="Lebreton F."/>
            <person name="Prichula J."/>
            <person name="Schaufler K."/>
            <person name="Gaca A."/>
            <person name="Sgardioli B."/>
            <person name="Wagenaar J."/>
            <person name="Strong T."/>
        </authorList>
    </citation>
    <scope>NUCLEOTIDE SEQUENCE [LARGE SCALE GENOMIC DNA]</scope>
    <source>
        <strain evidence="2 3">DIV0869a</strain>
    </source>
</reference>
<sequence length="82" mass="8964">MINEVNQKINKLNKKVGVKVQLPELSSRRMNQSAVINLIIGGGLVSTGVFFERKELFLLGSLGLLGSLVLSIEAKKIENKAK</sequence>
<keyword evidence="1" id="KW-0812">Transmembrane</keyword>
<comment type="caution">
    <text evidence="2">The sequence shown here is derived from an EMBL/GenBank/DDBJ whole genome shotgun (WGS) entry which is preliminary data.</text>
</comment>